<dbReference type="InterPro" id="IPR039809">
    <property type="entry name" value="Chemokine_b/g/d"/>
</dbReference>
<comment type="caution">
    <text evidence="8">The sequence shown here is derived from an EMBL/GenBank/DDBJ whole genome shotgun (WGS) entry which is preliminary data.</text>
</comment>
<protein>
    <recommendedName>
        <fullName evidence="7">Chemokine interleukin-8-like domain-containing protein</fullName>
    </recommendedName>
</protein>
<keyword evidence="4" id="KW-0964">Secreted</keyword>
<dbReference type="GO" id="GO:0006955">
    <property type="term" value="P:immune response"/>
    <property type="evidence" value="ECO:0007669"/>
    <property type="project" value="InterPro"/>
</dbReference>
<evidence type="ECO:0000256" key="4">
    <source>
        <dbReference type="ARBA" id="ARBA00022525"/>
    </source>
</evidence>
<evidence type="ECO:0000313" key="9">
    <source>
        <dbReference type="Proteomes" id="UP000606274"/>
    </source>
</evidence>
<comment type="similarity">
    <text evidence="2">Belongs to the intercrine beta (chemokine CC) family.</text>
</comment>
<evidence type="ECO:0000256" key="2">
    <source>
        <dbReference type="ARBA" id="ARBA00010868"/>
    </source>
</evidence>
<dbReference type="InterPro" id="IPR036048">
    <property type="entry name" value="Interleukin_8-like_sf"/>
</dbReference>
<dbReference type="GO" id="GO:0008009">
    <property type="term" value="F:chemokine activity"/>
    <property type="evidence" value="ECO:0007669"/>
    <property type="project" value="InterPro"/>
</dbReference>
<gene>
    <name evidence="8" type="ORF">HF521_020092</name>
</gene>
<keyword evidence="5" id="KW-0732">Signal</keyword>
<feature type="domain" description="Chemokine interleukin-8-like" evidence="7">
    <location>
        <begin position="18"/>
        <end position="64"/>
    </location>
</feature>
<dbReference type="FunFam" id="2.40.50.40:FF:000002">
    <property type="entry name" value="C-C motif chemokine"/>
    <property type="match status" value="1"/>
</dbReference>
<dbReference type="GO" id="GO:0005615">
    <property type="term" value="C:extracellular space"/>
    <property type="evidence" value="ECO:0007669"/>
    <property type="project" value="UniProtKB-KW"/>
</dbReference>
<dbReference type="SUPFAM" id="SSF54117">
    <property type="entry name" value="Interleukin 8-like chemokines"/>
    <property type="match status" value="2"/>
</dbReference>
<dbReference type="EMBL" id="JABFDY010000006">
    <property type="protein sequence ID" value="KAF7706838.1"/>
    <property type="molecule type" value="Genomic_DNA"/>
</dbReference>
<dbReference type="AlphaFoldDB" id="A0A8T0BIF0"/>
<reference evidence="8" key="1">
    <citation type="submission" date="2020-08" db="EMBL/GenBank/DDBJ databases">
        <title>Chromosome-level assembly of Southern catfish (Silurus meridionalis) provides insights into visual adaptation to the nocturnal and benthic lifestyles.</title>
        <authorList>
            <person name="Zhang Y."/>
            <person name="Wang D."/>
            <person name="Peng Z."/>
        </authorList>
    </citation>
    <scope>NUCLEOTIDE SEQUENCE</scope>
    <source>
        <strain evidence="8">SWU-2019-XX</strain>
        <tissue evidence="8">Muscle</tissue>
    </source>
</reference>
<name>A0A8T0BIF0_SILME</name>
<feature type="compositionally biased region" description="Acidic residues" evidence="6">
    <location>
        <begin position="9"/>
        <end position="19"/>
    </location>
</feature>
<keyword evidence="3" id="KW-0202">Cytokine</keyword>
<dbReference type="InterPro" id="IPR001811">
    <property type="entry name" value="Chemokine_IL8-like_dom"/>
</dbReference>
<evidence type="ECO:0000256" key="1">
    <source>
        <dbReference type="ARBA" id="ARBA00004613"/>
    </source>
</evidence>
<dbReference type="Pfam" id="PF00048">
    <property type="entry name" value="IL8"/>
    <property type="match status" value="2"/>
</dbReference>
<comment type="subcellular location">
    <subcellularLocation>
        <location evidence="1">Secreted</location>
    </subcellularLocation>
</comment>
<evidence type="ECO:0000259" key="7">
    <source>
        <dbReference type="SMART" id="SM00199"/>
    </source>
</evidence>
<evidence type="ECO:0000256" key="6">
    <source>
        <dbReference type="SAM" id="MobiDB-lite"/>
    </source>
</evidence>
<dbReference type="PANTHER" id="PTHR12015:SF183">
    <property type="entry name" value="C-C MOTIF CHEMOKINE 3"/>
    <property type="match status" value="1"/>
</dbReference>
<accession>A0A8T0BIF0</accession>
<evidence type="ECO:0000256" key="3">
    <source>
        <dbReference type="ARBA" id="ARBA00022514"/>
    </source>
</evidence>
<sequence length="163" mass="19194">MAIKHCENTEEEEEEEEEEEKRKKKERGRYKLSDHLCSKPGVIFTRHVCVDPELEWVQYHMKSLDQILNERLNKPQTSVTSSLQQSSTTTHNSNVPDSCCFRYQRNPIPIRLITGYKVTEHHCAKPAVIFTLKNSHHVCLDPELKWVQKHMKSLDQILNERLN</sequence>
<dbReference type="PANTHER" id="PTHR12015">
    <property type="entry name" value="SMALL INDUCIBLE CYTOKINE A"/>
    <property type="match status" value="1"/>
</dbReference>
<dbReference type="Proteomes" id="UP000606274">
    <property type="component" value="Unassembled WGS sequence"/>
</dbReference>
<dbReference type="SMART" id="SM00199">
    <property type="entry name" value="SCY"/>
    <property type="match status" value="2"/>
</dbReference>
<dbReference type="CDD" id="cd00272">
    <property type="entry name" value="Chemokine_CC"/>
    <property type="match status" value="1"/>
</dbReference>
<dbReference type="Gene3D" id="2.40.50.40">
    <property type="match status" value="2"/>
</dbReference>
<feature type="domain" description="Chemokine interleukin-8-like" evidence="7">
    <location>
        <begin position="96"/>
        <end position="154"/>
    </location>
</feature>
<feature type="region of interest" description="Disordered" evidence="6">
    <location>
        <begin position="1"/>
        <end position="25"/>
    </location>
</feature>
<evidence type="ECO:0000313" key="8">
    <source>
        <dbReference type="EMBL" id="KAF7706838.1"/>
    </source>
</evidence>
<proteinExistence type="inferred from homology"/>
<organism evidence="8 9">
    <name type="scientific">Silurus meridionalis</name>
    <name type="common">Southern catfish</name>
    <name type="synonym">Silurus soldatovi meridionalis</name>
    <dbReference type="NCBI Taxonomy" id="175797"/>
    <lineage>
        <taxon>Eukaryota</taxon>
        <taxon>Metazoa</taxon>
        <taxon>Chordata</taxon>
        <taxon>Craniata</taxon>
        <taxon>Vertebrata</taxon>
        <taxon>Euteleostomi</taxon>
        <taxon>Actinopterygii</taxon>
        <taxon>Neopterygii</taxon>
        <taxon>Teleostei</taxon>
        <taxon>Ostariophysi</taxon>
        <taxon>Siluriformes</taxon>
        <taxon>Siluridae</taxon>
        <taxon>Silurus</taxon>
    </lineage>
</organism>
<evidence type="ECO:0000256" key="5">
    <source>
        <dbReference type="ARBA" id="ARBA00022729"/>
    </source>
</evidence>
<keyword evidence="9" id="KW-1185">Reference proteome</keyword>